<dbReference type="Pfam" id="PF22995">
    <property type="entry name" value="C2CH-3rd_BIRD-IDD"/>
    <property type="match status" value="1"/>
</dbReference>
<reference evidence="12" key="2">
    <citation type="submission" date="2019-10" db="EMBL/GenBank/DDBJ databases">
        <title>A de novo genome assembly of a pear dwarfing rootstock.</title>
        <authorList>
            <person name="Wang F."/>
            <person name="Wang J."/>
            <person name="Li S."/>
            <person name="Zhang Y."/>
            <person name="Fang M."/>
            <person name="Ma L."/>
            <person name="Zhao Y."/>
            <person name="Jiang S."/>
        </authorList>
    </citation>
    <scope>NUCLEOTIDE SEQUENCE [LARGE SCALE GENOMIC DNA]</scope>
</reference>
<dbReference type="Pfam" id="PF22996">
    <property type="entry name" value="C2H2-2nd_BIRD-IDD"/>
    <property type="match status" value="1"/>
</dbReference>
<reference evidence="11 12" key="1">
    <citation type="submission" date="2019-09" db="EMBL/GenBank/DDBJ databases">
        <authorList>
            <person name="Ou C."/>
        </authorList>
    </citation>
    <scope>NUCLEOTIDE SEQUENCE [LARGE SCALE GENOMIC DNA]</scope>
    <source>
        <strain evidence="11">S2</strain>
        <tissue evidence="11">Leaf</tissue>
    </source>
</reference>
<dbReference type="GO" id="GO:0003700">
    <property type="term" value="F:DNA-binding transcription factor activity"/>
    <property type="evidence" value="ECO:0007669"/>
    <property type="project" value="TreeGrafter"/>
</dbReference>
<dbReference type="InterPro" id="IPR055187">
    <property type="entry name" value="C2CH-3rd_BIRD-IDD"/>
</dbReference>
<dbReference type="Proteomes" id="UP000327157">
    <property type="component" value="Chromosome 5"/>
</dbReference>
<evidence type="ECO:0000256" key="7">
    <source>
        <dbReference type="SAM" id="MobiDB-lite"/>
    </source>
</evidence>
<keyword evidence="6" id="KW-0804">Transcription</keyword>
<evidence type="ECO:0000313" key="12">
    <source>
        <dbReference type="Proteomes" id="UP000327157"/>
    </source>
</evidence>
<feature type="chain" id="PRO_5024429786" evidence="8">
    <location>
        <begin position="19"/>
        <end position="233"/>
    </location>
</feature>
<dbReference type="SUPFAM" id="SSF57667">
    <property type="entry name" value="beta-beta-alpha zinc fingers"/>
    <property type="match status" value="1"/>
</dbReference>
<comment type="caution">
    <text evidence="11">The sequence shown here is derived from an EMBL/GenBank/DDBJ whole genome shotgun (WGS) entry which is preliminary data.</text>
</comment>
<evidence type="ECO:0000256" key="5">
    <source>
        <dbReference type="ARBA" id="ARBA00023015"/>
    </source>
</evidence>
<proteinExistence type="predicted"/>
<evidence type="ECO:0000256" key="2">
    <source>
        <dbReference type="ARBA" id="ARBA00022737"/>
    </source>
</evidence>
<evidence type="ECO:0000313" key="11">
    <source>
        <dbReference type="EMBL" id="KAB2635896.1"/>
    </source>
</evidence>
<name>A0A5N5I6W3_9ROSA</name>
<feature type="region of interest" description="Disordered" evidence="7">
    <location>
        <begin position="214"/>
        <end position="233"/>
    </location>
</feature>
<feature type="signal peptide" evidence="8">
    <location>
        <begin position="1"/>
        <end position="18"/>
    </location>
</feature>
<evidence type="ECO:0000256" key="1">
    <source>
        <dbReference type="ARBA" id="ARBA00022723"/>
    </source>
</evidence>
<evidence type="ECO:0000259" key="9">
    <source>
        <dbReference type="Pfam" id="PF22995"/>
    </source>
</evidence>
<keyword evidence="8" id="KW-0732">Signal</keyword>
<keyword evidence="2" id="KW-0677">Repeat</keyword>
<feature type="compositionally biased region" description="Basic and acidic residues" evidence="7">
    <location>
        <begin position="214"/>
        <end position="227"/>
    </location>
</feature>
<dbReference type="OrthoDB" id="1717492at2759"/>
<feature type="compositionally biased region" description="Low complexity" evidence="7">
    <location>
        <begin position="24"/>
        <end position="59"/>
    </location>
</feature>
<dbReference type="GO" id="GO:0008270">
    <property type="term" value="F:zinc ion binding"/>
    <property type="evidence" value="ECO:0007669"/>
    <property type="project" value="UniProtKB-KW"/>
</dbReference>
<keyword evidence="3" id="KW-0863">Zinc-finger</keyword>
<keyword evidence="4" id="KW-0862">Zinc</keyword>
<organism evidence="11 12">
    <name type="scientific">Pyrus ussuriensis x Pyrus communis</name>
    <dbReference type="NCBI Taxonomy" id="2448454"/>
    <lineage>
        <taxon>Eukaryota</taxon>
        <taxon>Viridiplantae</taxon>
        <taxon>Streptophyta</taxon>
        <taxon>Embryophyta</taxon>
        <taxon>Tracheophyta</taxon>
        <taxon>Spermatophyta</taxon>
        <taxon>Magnoliopsida</taxon>
        <taxon>eudicotyledons</taxon>
        <taxon>Gunneridae</taxon>
        <taxon>Pentapetalae</taxon>
        <taxon>rosids</taxon>
        <taxon>fabids</taxon>
        <taxon>Rosales</taxon>
        <taxon>Rosaceae</taxon>
        <taxon>Amygdaloideae</taxon>
        <taxon>Maleae</taxon>
        <taxon>Pyrus</taxon>
    </lineage>
</organism>
<evidence type="ECO:0000259" key="10">
    <source>
        <dbReference type="Pfam" id="PF22996"/>
    </source>
</evidence>
<dbReference type="Gene3D" id="3.30.160.60">
    <property type="entry name" value="Classic Zinc Finger"/>
    <property type="match status" value="1"/>
</dbReference>
<dbReference type="InterPro" id="IPR031140">
    <property type="entry name" value="IDD1-16"/>
</dbReference>
<evidence type="ECO:0000256" key="6">
    <source>
        <dbReference type="ARBA" id="ARBA00023163"/>
    </source>
</evidence>
<keyword evidence="1" id="KW-0479">Metal-binding</keyword>
<dbReference type="PANTHER" id="PTHR10593">
    <property type="entry name" value="SERINE/THREONINE-PROTEIN KINASE RIO"/>
    <property type="match status" value="1"/>
</dbReference>
<protein>
    <submittedName>
        <fullName evidence="11">Zinc finger protein NUTCRACKER-like</fullName>
    </submittedName>
</protein>
<keyword evidence="5" id="KW-0805">Transcription regulation</keyword>
<feature type="domain" description="BIRD-IDD transcription factor third C2HC zinc finger" evidence="9">
    <location>
        <begin position="117"/>
        <end position="140"/>
    </location>
</feature>
<keyword evidence="12" id="KW-1185">Reference proteome</keyword>
<reference evidence="11 12" key="3">
    <citation type="submission" date="2019-11" db="EMBL/GenBank/DDBJ databases">
        <title>A de novo genome assembly of a pear dwarfing rootstock.</title>
        <authorList>
            <person name="Wang F."/>
            <person name="Wang J."/>
            <person name="Li S."/>
            <person name="Zhang Y."/>
            <person name="Fang M."/>
            <person name="Ma L."/>
            <person name="Zhao Y."/>
            <person name="Jiang S."/>
        </authorList>
    </citation>
    <scope>NUCLEOTIDE SEQUENCE [LARGE SCALE GENOMIC DNA]</scope>
    <source>
        <strain evidence="11">S2</strain>
        <tissue evidence="11">Leaf</tissue>
    </source>
</reference>
<feature type="region of interest" description="Disordered" evidence="7">
    <location>
        <begin position="23"/>
        <end position="73"/>
    </location>
</feature>
<evidence type="ECO:0000256" key="3">
    <source>
        <dbReference type="ARBA" id="ARBA00022771"/>
    </source>
</evidence>
<accession>A0A5N5I6W3</accession>
<evidence type="ECO:0000256" key="8">
    <source>
        <dbReference type="SAM" id="SignalP"/>
    </source>
</evidence>
<sequence length="233" mass="25620">MVRFSGVVLVLMVSLLLASTGVQSPASSPAKSPALSPKQAPAAPSPSSTAPSSSPSSSPVQLGEVTEEELKQRTSKEVRKRVYVCPETSCVHNNPTQALGDLTGIKKHFCRKHGEKKWQCERCSKKYAVQSDWKAHMKTCKYYRAFECGFETAEERKQQQWRSRVGEWRPGLGRHSRSTRPDGHGAKIAEMEAASTGEAARLGATLETVKGELAHLKREHEKEKESWEAASGS</sequence>
<feature type="domain" description="BIRD-IDD transcription factor second C2H2 zinc finger" evidence="10">
    <location>
        <begin position="79"/>
        <end position="113"/>
    </location>
</feature>
<dbReference type="PANTHER" id="PTHR10593:SF188">
    <property type="entry name" value="ZINC FINGER PROTEIN GAI-ASSOCIATED FACTOR 1"/>
    <property type="match status" value="1"/>
</dbReference>
<dbReference type="InterPro" id="IPR036236">
    <property type="entry name" value="Znf_C2H2_sf"/>
</dbReference>
<dbReference type="InterPro" id="IPR055186">
    <property type="entry name" value="C2H2-2nd_BIRD-IDD"/>
</dbReference>
<evidence type="ECO:0000256" key="4">
    <source>
        <dbReference type="ARBA" id="ARBA00022833"/>
    </source>
</evidence>
<dbReference type="GO" id="GO:0005634">
    <property type="term" value="C:nucleus"/>
    <property type="evidence" value="ECO:0007669"/>
    <property type="project" value="TreeGrafter"/>
</dbReference>
<gene>
    <name evidence="11" type="ORF">D8674_026430</name>
</gene>
<dbReference type="EMBL" id="SMOL01000004">
    <property type="protein sequence ID" value="KAB2635896.1"/>
    <property type="molecule type" value="Genomic_DNA"/>
</dbReference>
<dbReference type="AlphaFoldDB" id="A0A5N5I6W3"/>